<accession>A0ABP3HEQ8</accession>
<sequence>MRWRAELTAALAEVDAGATTLLEIRFVRDVERAHGLPPTARQVRSLRGGRVGYEDARADAYGVVIELDGRVAHPFAERHRDLRRDNAAVRAGPAPLRYGWGDVTERPCLVAAEIAEVYRRRGWSGTPRPCGAGCRFAEAA</sequence>
<name>A0ABP3HEQ8_9ACTN</name>
<dbReference type="Proteomes" id="UP001501822">
    <property type="component" value="Unassembled WGS sequence"/>
</dbReference>
<evidence type="ECO:0000313" key="2">
    <source>
        <dbReference type="Proteomes" id="UP001501822"/>
    </source>
</evidence>
<gene>
    <name evidence="1" type="ORF">GCM10010151_65670</name>
</gene>
<protein>
    <submittedName>
        <fullName evidence="1">Uncharacterized protein</fullName>
    </submittedName>
</protein>
<evidence type="ECO:0000313" key="1">
    <source>
        <dbReference type="EMBL" id="GAA0366596.1"/>
    </source>
</evidence>
<keyword evidence="2" id="KW-1185">Reference proteome</keyword>
<comment type="caution">
    <text evidence="1">The sequence shown here is derived from an EMBL/GenBank/DDBJ whole genome shotgun (WGS) entry which is preliminary data.</text>
</comment>
<proteinExistence type="predicted"/>
<organism evidence="1 2">
    <name type="scientific">Actinoallomurus spadix</name>
    <dbReference type="NCBI Taxonomy" id="79912"/>
    <lineage>
        <taxon>Bacteria</taxon>
        <taxon>Bacillati</taxon>
        <taxon>Actinomycetota</taxon>
        <taxon>Actinomycetes</taxon>
        <taxon>Streptosporangiales</taxon>
        <taxon>Thermomonosporaceae</taxon>
        <taxon>Actinoallomurus</taxon>
    </lineage>
</organism>
<dbReference type="EMBL" id="BAAABM010000066">
    <property type="protein sequence ID" value="GAA0366596.1"/>
    <property type="molecule type" value="Genomic_DNA"/>
</dbReference>
<reference evidence="2" key="1">
    <citation type="journal article" date="2019" name="Int. J. Syst. Evol. Microbiol.">
        <title>The Global Catalogue of Microorganisms (GCM) 10K type strain sequencing project: providing services to taxonomists for standard genome sequencing and annotation.</title>
        <authorList>
            <consortium name="The Broad Institute Genomics Platform"/>
            <consortium name="The Broad Institute Genome Sequencing Center for Infectious Disease"/>
            <person name="Wu L."/>
            <person name="Ma J."/>
        </authorList>
    </citation>
    <scope>NUCLEOTIDE SEQUENCE [LARGE SCALE GENOMIC DNA]</scope>
    <source>
        <strain evidence="2">JCM 3146</strain>
    </source>
</reference>